<feature type="region of interest" description="Disordered" evidence="1">
    <location>
        <begin position="47"/>
        <end position="87"/>
    </location>
</feature>
<dbReference type="GeneID" id="54324371"/>
<evidence type="ECO:0000256" key="1">
    <source>
        <dbReference type="SAM" id="MobiDB-lite"/>
    </source>
</evidence>
<name>A0A5M9N5B1_9EURO</name>
<dbReference type="Proteomes" id="UP000324241">
    <property type="component" value="Unassembled WGS sequence"/>
</dbReference>
<proteinExistence type="predicted"/>
<organism evidence="2 3">
    <name type="scientific">Aspergillus tanneri</name>
    <dbReference type="NCBI Taxonomy" id="1220188"/>
    <lineage>
        <taxon>Eukaryota</taxon>
        <taxon>Fungi</taxon>
        <taxon>Dikarya</taxon>
        <taxon>Ascomycota</taxon>
        <taxon>Pezizomycotina</taxon>
        <taxon>Eurotiomycetes</taxon>
        <taxon>Eurotiomycetidae</taxon>
        <taxon>Eurotiales</taxon>
        <taxon>Aspergillaceae</taxon>
        <taxon>Aspergillus</taxon>
        <taxon>Aspergillus subgen. Circumdati</taxon>
    </lineage>
</organism>
<evidence type="ECO:0000313" key="3">
    <source>
        <dbReference type="Proteomes" id="UP000324241"/>
    </source>
</evidence>
<comment type="caution">
    <text evidence="2">The sequence shown here is derived from an EMBL/GenBank/DDBJ whole genome shotgun (WGS) entry which is preliminary data.</text>
</comment>
<feature type="compositionally biased region" description="Low complexity" evidence="1">
    <location>
        <begin position="66"/>
        <end position="76"/>
    </location>
</feature>
<dbReference type="RefSeq" id="XP_033432125.1">
    <property type="nucleotide sequence ID" value="XM_033566368.1"/>
</dbReference>
<gene>
    <name evidence="2" type="ORF">ATNIH1004_001669</name>
</gene>
<reference evidence="2 3" key="1">
    <citation type="submission" date="2019-08" db="EMBL/GenBank/DDBJ databases">
        <title>The genome sequence of a newly discovered highly antifungal drug resistant Aspergillus species, Aspergillus tanneri NIH 1004.</title>
        <authorList>
            <person name="Mounaud S."/>
            <person name="Singh I."/>
            <person name="Joardar V."/>
            <person name="Pakala S."/>
            <person name="Pakala S."/>
            <person name="Venepally P."/>
            <person name="Chung J.K."/>
            <person name="Losada L."/>
            <person name="Nierman W.C."/>
        </authorList>
    </citation>
    <scope>NUCLEOTIDE SEQUENCE [LARGE SCALE GENOMIC DNA]</scope>
    <source>
        <strain evidence="2 3">NIH1004</strain>
    </source>
</reference>
<evidence type="ECO:0000313" key="2">
    <source>
        <dbReference type="EMBL" id="KAA8652764.1"/>
    </source>
</evidence>
<dbReference type="AlphaFoldDB" id="A0A5M9N5B1"/>
<accession>A0A5M9N5B1</accession>
<feature type="region of interest" description="Disordered" evidence="1">
    <location>
        <begin position="16"/>
        <end position="35"/>
    </location>
</feature>
<sequence length="140" mass="15501">MNHYVLYEGEVLARYPQPKSQQTSGQSTETLPPLFGHEATDYAAKSTMRIETECTRPKPASRKRPASAALDSSPALFYGRRRSPTEFSGQSAFVGADRKRIRSGLYWKKFEIVAGALVEEPEVCGAIGEAFKAPEGRLME</sequence>
<dbReference type="EMBL" id="QUQM01000002">
    <property type="protein sequence ID" value="KAA8652764.1"/>
    <property type="molecule type" value="Genomic_DNA"/>
</dbReference>
<feature type="compositionally biased region" description="Polar residues" evidence="1">
    <location>
        <begin position="18"/>
        <end position="30"/>
    </location>
</feature>
<protein>
    <submittedName>
        <fullName evidence="2">Uncharacterized protein</fullName>
    </submittedName>
</protein>